<evidence type="ECO:0000256" key="2">
    <source>
        <dbReference type="ARBA" id="ARBA00006555"/>
    </source>
</evidence>
<dbReference type="InterPro" id="IPR051045">
    <property type="entry name" value="TonB-dependent_transducer"/>
</dbReference>
<dbReference type="Proteomes" id="UP000468901">
    <property type="component" value="Unassembled WGS sequence"/>
</dbReference>
<organism evidence="11 12">
    <name type="scientific">Parvibaculum sedimenti</name>
    <dbReference type="NCBI Taxonomy" id="2608632"/>
    <lineage>
        <taxon>Bacteria</taxon>
        <taxon>Pseudomonadati</taxon>
        <taxon>Pseudomonadota</taxon>
        <taxon>Alphaproteobacteria</taxon>
        <taxon>Hyphomicrobiales</taxon>
        <taxon>Parvibaculaceae</taxon>
        <taxon>Parvibaculum</taxon>
    </lineage>
</organism>
<dbReference type="AlphaFoldDB" id="A0A6N6VJY4"/>
<evidence type="ECO:0000256" key="8">
    <source>
        <dbReference type="ARBA" id="ARBA00022989"/>
    </source>
</evidence>
<dbReference type="EMBL" id="WESC01000016">
    <property type="protein sequence ID" value="KAB7738813.1"/>
    <property type="molecule type" value="Genomic_DNA"/>
</dbReference>
<reference evidence="11 12" key="1">
    <citation type="submission" date="2019-09" db="EMBL/GenBank/DDBJ databases">
        <title>Parvibaculum sedimenti sp. nov., isolated from sediment.</title>
        <authorList>
            <person name="Wang Y."/>
        </authorList>
    </citation>
    <scope>NUCLEOTIDE SEQUENCE [LARGE SCALE GENOMIC DNA]</scope>
    <source>
        <strain evidence="11 12">HXT-9</strain>
    </source>
</reference>
<keyword evidence="7" id="KW-0653">Protein transport</keyword>
<dbReference type="PANTHER" id="PTHR33446:SF2">
    <property type="entry name" value="PROTEIN TONB"/>
    <property type="match status" value="1"/>
</dbReference>
<sequence length="274" mass="28950">MRRLAGISASTRRSGSREQAVAFVAIGSAGFHEAGGRSSPRLMRLRGPMLRLVAAFALHAGAVAAAISTSSTSRLLDERKAADTARVIDVVFITMPREAARPEMPVTTPVGKPVEKKVAPKPVKAAKALARSAEKIAPVAKAEPAELQPATGESPSHAASVVQASSAASADVQTANGGATTNLVITSPRFRSPPRPAAYPKRARELGQEGEALVHARLDPDGDPEEVLIWKSSGFALLDNAALAAVRRWQFEPARRNGHATVAWVEIPVRFQLN</sequence>
<keyword evidence="8" id="KW-1133">Transmembrane helix</keyword>
<protein>
    <submittedName>
        <fullName evidence="11">TonB family protein</fullName>
    </submittedName>
</protein>
<dbReference type="PANTHER" id="PTHR33446">
    <property type="entry name" value="PROTEIN TONB-RELATED"/>
    <property type="match status" value="1"/>
</dbReference>
<evidence type="ECO:0000256" key="3">
    <source>
        <dbReference type="ARBA" id="ARBA00022448"/>
    </source>
</evidence>
<keyword evidence="5" id="KW-0997">Cell inner membrane</keyword>
<evidence type="ECO:0000256" key="4">
    <source>
        <dbReference type="ARBA" id="ARBA00022475"/>
    </source>
</evidence>
<keyword evidence="9" id="KW-0472">Membrane</keyword>
<dbReference type="PROSITE" id="PS52015">
    <property type="entry name" value="TONB_CTD"/>
    <property type="match status" value="1"/>
</dbReference>
<evidence type="ECO:0000313" key="12">
    <source>
        <dbReference type="Proteomes" id="UP000468901"/>
    </source>
</evidence>
<dbReference type="SUPFAM" id="SSF74653">
    <property type="entry name" value="TolA/TonB C-terminal domain"/>
    <property type="match status" value="1"/>
</dbReference>
<evidence type="ECO:0000256" key="7">
    <source>
        <dbReference type="ARBA" id="ARBA00022927"/>
    </source>
</evidence>
<comment type="subcellular location">
    <subcellularLocation>
        <location evidence="1">Cell inner membrane</location>
        <topology evidence="1">Single-pass membrane protein</topology>
        <orientation evidence="1">Periplasmic side</orientation>
    </subcellularLocation>
</comment>
<name>A0A6N6VJY4_9HYPH</name>
<evidence type="ECO:0000256" key="6">
    <source>
        <dbReference type="ARBA" id="ARBA00022692"/>
    </source>
</evidence>
<dbReference type="GO" id="GO:0031992">
    <property type="term" value="F:energy transducer activity"/>
    <property type="evidence" value="ECO:0007669"/>
    <property type="project" value="TreeGrafter"/>
</dbReference>
<proteinExistence type="inferred from homology"/>
<dbReference type="GO" id="GO:0015031">
    <property type="term" value="P:protein transport"/>
    <property type="evidence" value="ECO:0007669"/>
    <property type="project" value="UniProtKB-KW"/>
</dbReference>
<comment type="similarity">
    <text evidence="2">Belongs to the TonB family.</text>
</comment>
<dbReference type="GO" id="GO:0098797">
    <property type="term" value="C:plasma membrane protein complex"/>
    <property type="evidence" value="ECO:0007669"/>
    <property type="project" value="TreeGrafter"/>
</dbReference>
<keyword evidence="6" id="KW-0812">Transmembrane</keyword>
<accession>A0A6N6VJY4</accession>
<keyword evidence="12" id="KW-1185">Reference proteome</keyword>
<keyword evidence="3" id="KW-0813">Transport</keyword>
<comment type="caution">
    <text evidence="11">The sequence shown here is derived from an EMBL/GenBank/DDBJ whole genome shotgun (WGS) entry which is preliminary data.</text>
</comment>
<dbReference type="NCBIfam" id="TIGR01352">
    <property type="entry name" value="tonB_Cterm"/>
    <property type="match status" value="1"/>
</dbReference>
<dbReference type="InterPro" id="IPR006260">
    <property type="entry name" value="TonB/TolA_C"/>
</dbReference>
<dbReference type="GO" id="GO:0055085">
    <property type="term" value="P:transmembrane transport"/>
    <property type="evidence" value="ECO:0007669"/>
    <property type="project" value="InterPro"/>
</dbReference>
<evidence type="ECO:0000256" key="9">
    <source>
        <dbReference type="ARBA" id="ARBA00023136"/>
    </source>
</evidence>
<feature type="domain" description="TonB C-terminal" evidence="10">
    <location>
        <begin position="184"/>
        <end position="274"/>
    </location>
</feature>
<keyword evidence="4" id="KW-1003">Cell membrane</keyword>
<gene>
    <name evidence="11" type="ORF">F2P47_15355</name>
</gene>
<evidence type="ECO:0000313" key="11">
    <source>
        <dbReference type="EMBL" id="KAB7738813.1"/>
    </source>
</evidence>
<evidence type="ECO:0000259" key="10">
    <source>
        <dbReference type="PROSITE" id="PS52015"/>
    </source>
</evidence>
<dbReference type="InterPro" id="IPR037682">
    <property type="entry name" value="TonB_C"/>
</dbReference>
<dbReference type="Pfam" id="PF03544">
    <property type="entry name" value="TonB_C"/>
    <property type="match status" value="1"/>
</dbReference>
<evidence type="ECO:0000256" key="5">
    <source>
        <dbReference type="ARBA" id="ARBA00022519"/>
    </source>
</evidence>
<evidence type="ECO:0000256" key="1">
    <source>
        <dbReference type="ARBA" id="ARBA00004383"/>
    </source>
</evidence>
<dbReference type="Gene3D" id="3.30.1150.10">
    <property type="match status" value="1"/>
</dbReference>